<feature type="region of interest" description="Disordered" evidence="5">
    <location>
        <begin position="431"/>
        <end position="589"/>
    </location>
</feature>
<name>A0A9W8CW02_9FUNG</name>
<feature type="region of interest" description="Disordered" evidence="5">
    <location>
        <begin position="1"/>
        <end position="43"/>
    </location>
</feature>
<dbReference type="PANTHER" id="PTHR12202:SF0">
    <property type="entry name" value="ESF1 HOMOLOG"/>
    <property type="match status" value="1"/>
</dbReference>
<keyword evidence="3" id="KW-0175">Coiled coil</keyword>
<dbReference type="InterPro" id="IPR012580">
    <property type="entry name" value="NUC153"/>
</dbReference>
<feature type="domain" description="NUC153" evidence="6">
    <location>
        <begin position="637"/>
        <end position="665"/>
    </location>
</feature>
<dbReference type="InterPro" id="IPR039754">
    <property type="entry name" value="Esf1"/>
</dbReference>
<feature type="compositionally biased region" description="Acidic residues" evidence="5">
    <location>
        <begin position="91"/>
        <end position="124"/>
    </location>
</feature>
<gene>
    <name evidence="8" type="primary">ESF1</name>
    <name evidence="8" type="ORF">LPJ53_000207</name>
</gene>
<feature type="compositionally biased region" description="Basic and acidic residues" evidence="5">
    <location>
        <begin position="472"/>
        <end position="494"/>
    </location>
</feature>
<keyword evidence="9" id="KW-1185">Reference proteome</keyword>
<feature type="compositionally biased region" description="Polar residues" evidence="5">
    <location>
        <begin position="520"/>
        <end position="533"/>
    </location>
</feature>
<dbReference type="Pfam" id="PF08159">
    <property type="entry name" value="NUC153"/>
    <property type="match status" value="1"/>
</dbReference>
<dbReference type="InterPro" id="IPR056750">
    <property type="entry name" value="RRM_ESF1"/>
</dbReference>
<dbReference type="Proteomes" id="UP001149813">
    <property type="component" value="Unassembled WGS sequence"/>
</dbReference>
<evidence type="ECO:0000259" key="7">
    <source>
        <dbReference type="Pfam" id="PF25121"/>
    </source>
</evidence>
<feature type="region of interest" description="Disordered" evidence="5">
    <location>
        <begin position="607"/>
        <end position="632"/>
    </location>
</feature>
<dbReference type="GO" id="GO:0005730">
    <property type="term" value="C:nucleolus"/>
    <property type="evidence" value="ECO:0007669"/>
    <property type="project" value="UniProtKB-SubCell"/>
</dbReference>
<dbReference type="Pfam" id="PF25121">
    <property type="entry name" value="RRM_ESF1"/>
    <property type="match status" value="1"/>
</dbReference>
<protein>
    <submittedName>
        <fullName evidence="8">Pre-rRNA-processing protein esf1</fullName>
    </submittedName>
</protein>
<evidence type="ECO:0000256" key="5">
    <source>
        <dbReference type="SAM" id="MobiDB-lite"/>
    </source>
</evidence>
<feature type="compositionally biased region" description="Basic and acidic residues" evidence="5">
    <location>
        <begin position="567"/>
        <end position="585"/>
    </location>
</feature>
<dbReference type="EMBL" id="JANBOJ010000002">
    <property type="protein sequence ID" value="KAJ1725728.1"/>
    <property type="molecule type" value="Genomic_DNA"/>
</dbReference>
<feature type="compositionally biased region" description="Basic and acidic residues" evidence="5">
    <location>
        <begin position="1"/>
        <end position="22"/>
    </location>
</feature>
<feature type="region of interest" description="Disordered" evidence="5">
    <location>
        <begin position="59"/>
        <end position="178"/>
    </location>
</feature>
<dbReference type="OrthoDB" id="431825at2759"/>
<feature type="compositionally biased region" description="Acidic residues" evidence="5">
    <location>
        <begin position="140"/>
        <end position="152"/>
    </location>
</feature>
<feature type="compositionally biased region" description="Acidic residues" evidence="5">
    <location>
        <begin position="438"/>
        <end position="449"/>
    </location>
</feature>
<evidence type="ECO:0000256" key="2">
    <source>
        <dbReference type="ARBA" id="ARBA00009087"/>
    </source>
</evidence>
<evidence type="ECO:0000259" key="6">
    <source>
        <dbReference type="Pfam" id="PF08159"/>
    </source>
</evidence>
<evidence type="ECO:0000256" key="3">
    <source>
        <dbReference type="ARBA" id="ARBA00023054"/>
    </source>
</evidence>
<feature type="compositionally biased region" description="Basic and acidic residues" evidence="5">
    <location>
        <begin position="59"/>
        <end position="76"/>
    </location>
</feature>
<keyword evidence="4" id="KW-0539">Nucleus</keyword>
<dbReference type="GO" id="GO:0006364">
    <property type="term" value="P:rRNA processing"/>
    <property type="evidence" value="ECO:0007669"/>
    <property type="project" value="InterPro"/>
</dbReference>
<organism evidence="8 9">
    <name type="scientific">Coemansia erecta</name>
    <dbReference type="NCBI Taxonomy" id="147472"/>
    <lineage>
        <taxon>Eukaryota</taxon>
        <taxon>Fungi</taxon>
        <taxon>Fungi incertae sedis</taxon>
        <taxon>Zoopagomycota</taxon>
        <taxon>Kickxellomycotina</taxon>
        <taxon>Kickxellomycetes</taxon>
        <taxon>Kickxellales</taxon>
        <taxon>Kickxellaceae</taxon>
        <taxon>Coemansia</taxon>
    </lineage>
</organism>
<feature type="region of interest" description="Disordered" evidence="5">
    <location>
        <begin position="228"/>
        <end position="276"/>
    </location>
</feature>
<comment type="similarity">
    <text evidence="2">Belongs to the ESF1 family.</text>
</comment>
<feature type="compositionally biased region" description="Basic residues" evidence="5">
    <location>
        <begin position="608"/>
        <end position="620"/>
    </location>
</feature>
<comment type="caution">
    <text evidence="8">The sequence shown here is derived from an EMBL/GenBank/DDBJ whole genome shotgun (WGS) entry which is preliminary data.</text>
</comment>
<accession>A0A9W8CW02</accession>
<reference evidence="8" key="1">
    <citation type="submission" date="2022-07" db="EMBL/GenBank/DDBJ databases">
        <title>Phylogenomic reconstructions and comparative analyses of Kickxellomycotina fungi.</title>
        <authorList>
            <person name="Reynolds N.K."/>
            <person name="Stajich J.E."/>
            <person name="Barry K."/>
            <person name="Grigoriev I.V."/>
            <person name="Crous P."/>
            <person name="Smith M.E."/>
        </authorList>
    </citation>
    <scope>NUCLEOTIDE SEQUENCE</scope>
    <source>
        <strain evidence="8">NBRC 32514</strain>
    </source>
</reference>
<proteinExistence type="inferred from homology"/>
<sequence length="680" mass="76404">MAPKKDSAAREPARKVTQDARFSHVQQDPRFIRPKKSQSKVKVDKRFAHMIKDKDFIETTKVDRYGRLQEDNRAENYLRNTYDFSGSESGSESDSESGSGDEDEEEDSDSQPEEDSESEGEDDIAAAVDRARGQGVNSDESSDSDDDSDISDVDWGKVNGEEDGGFSDVIEDPDDIPRGEETRRFACVNLDWDHVRAIDLLAVFNGFKPDGGAVLSVKIFPSDFGKERMSRESVEGPPTAIFAQPKKKGRGSSSGGSKEEGNSVDSGSDSDSESDVDLIKEQVADNEEFNQIALRKYELERLRYYYAIVECDSVETAFAIYKQCDGTEYEASANCFDLRFVPDDLVFEDKPKEEATHIPEKYEPVEFATQAMQHSNVKLTWDADEPSRTRVTRKAFTQDEIDNMDFSNLLASSSDDSSDDEAELARKRALLLSGGDKDSDDEDDSDSDNDNMMGDMEITFTPGLSEAAASRMSEKKKAEEEADRRANETTIERFRRVKQERKEKRKESKKGRAQADDSDNLISDNELDANTANDPFFTYSDEDGNVVTPKSAKDAKNGKGKGKKKETKSERKQRHAQEDKQRAELELLLDGADGDRKHFDMDEIIKAEKRKGKKKSKKHGKDVDAADADDFSLDTKDPRFGALFESHNFAIDPNNPNFKKTKAMTDLLNESRKRRKTNVN</sequence>
<feature type="compositionally biased region" description="Acidic residues" evidence="5">
    <location>
        <begin position="161"/>
        <end position="174"/>
    </location>
</feature>
<evidence type="ECO:0000313" key="8">
    <source>
        <dbReference type="EMBL" id="KAJ1725728.1"/>
    </source>
</evidence>
<evidence type="ECO:0000256" key="4">
    <source>
        <dbReference type="ARBA" id="ARBA00023242"/>
    </source>
</evidence>
<dbReference type="GO" id="GO:0003723">
    <property type="term" value="F:RNA binding"/>
    <property type="evidence" value="ECO:0007669"/>
    <property type="project" value="TreeGrafter"/>
</dbReference>
<evidence type="ECO:0000313" key="9">
    <source>
        <dbReference type="Proteomes" id="UP001149813"/>
    </source>
</evidence>
<evidence type="ECO:0000256" key="1">
    <source>
        <dbReference type="ARBA" id="ARBA00004604"/>
    </source>
</evidence>
<feature type="domain" description="ESF1 RRM" evidence="7">
    <location>
        <begin position="182"/>
        <end position="356"/>
    </location>
</feature>
<dbReference type="AlphaFoldDB" id="A0A9W8CW02"/>
<comment type="subcellular location">
    <subcellularLocation>
        <location evidence="1">Nucleus</location>
        <location evidence="1">Nucleolus</location>
    </subcellularLocation>
</comment>
<dbReference type="PANTHER" id="PTHR12202">
    <property type="entry name" value="ESF1 HOMOLOG"/>
    <property type="match status" value="1"/>
</dbReference>